<proteinExistence type="predicted"/>
<accession>A0A0H3BZI5</accession>
<geneLocation type="plasmid" evidence="2 3">
    <name>ZS7_lp25</name>
</geneLocation>
<evidence type="ECO:0000313" key="3">
    <source>
        <dbReference type="Proteomes" id="UP000006901"/>
    </source>
</evidence>
<dbReference type="InterPro" id="IPR027417">
    <property type="entry name" value="P-loop_NTPase"/>
</dbReference>
<dbReference type="InterPro" id="IPR025669">
    <property type="entry name" value="AAA_dom"/>
</dbReference>
<dbReference type="Pfam" id="PF13614">
    <property type="entry name" value="AAA_31"/>
    <property type="match status" value="1"/>
</dbReference>
<protein>
    <submittedName>
        <fullName evidence="2">CobQ/CobB/MinD/ParA nucleotide binding domain protein</fullName>
    </submittedName>
</protein>
<evidence type="ECO:0000313" key="2">
    <source>
        <dbReference type="EMBL" id="ACK74186.1"/>
    </source>
</evidence>
<dbReference type="Gene3D" id="3.40.50.300">
    <property type="entry name" value="P-loop containing nucleotide triphosphate hydrolases"/>
    <property type="match status" value="1"/>
</dbReference>
<evidence type="ECO:0000259" key="1">
    <source>
        <dbReference type="Pfam" id="PF13614"/>
    </source>
</evidence>
<organism evidence="2 3">
    <name type="scientific">Borreliella burgdorferi (strain ZS7)</name>
    <name type="common">Borrelia burgdorferi</name>
    <dbReference type="NCBI Taxonomy" id="445985"/>
    <lineage>
        <taxon>Bacteria</taxon>
        <taxon>Pseudomonadati</taxon>
        <taxon>Spirochaetota</taxon>
        <taxon>Spirochaetia</taxon>
        <taxon>Spirochaetales</taxon>
        <taxon>Borreliaceae</taxon>
        <taxon>Borreliella</taxon>
    </lineage>
</organism>
<dbReference type="KEGG" id="bbz:BbuZS7_E12"/>
<sequence>MDRENTKIVAICSIKGGVGKSTSAIIFSTLLSKKYKVLLIDADPQASTTSYFSDLLEEQGVDVSKQNIYEVLADKKNINSSTFRLNNNLYILPSYIYLYLFYDDNIPFKETRLKDSLKLLKHKYDYIIIDTSPSLGIILTNVLVVSNYIIIPMTAQKWSVESMQLLEFALKRLKLKIPIFPMVTNFKKNNTYKHLLELISRDDNFLGVIHEREDLNKRIAENDTFDLNKDYIKEYEITLEKFFQLSKKFLIS</sequence>
<dbReference type="SUPFAM" id="SSF52540">
    <property type="entry name" value="P-loop containing nucleoside triphosphate hydrolases"/>
    <property type="match status" value="1"/>
</dbReference>
<gene>
    <name evidence="2" type="ordered locus">BbuZS7_E12</name>
</gene>
<dbReference type="EMBL" id="CP001198">
    <property type="protein sequence ID" value="ACK74186.1"/>
    <property type="molecule type" value="Genomic_DNA"/>
</dbReference>
<dbReference type="PANTHER" id="PTHR13696:SF52">
    <property type="entry name" value="PARA FAMILY PROTEIN CT_582"/>
    <property type="match status" value="1"/>
</dbReference>
<dbReference type="AlphaFoldDB" id="A0A0H3BZI5"/>
<keyword evidence="2" id="KW-0614">Plasmid</keyword>
<dbReference type="Proteomes" id="UP000006901">
    <property type="component" value="Plasmid ZS7_lp25"/>
</dbReference>
<reference evidence="2 3" key="1">
    <citation type="journal article" date="2011" name="J. Bacteriol.">
        <title>Whole-genome sequences of thirteen isolates of Borrelia burgdorferi.</title>
        <authorList>
            <person name="Schutzer S.E."/>
            <person name="Fraser-Liggett C.M."/>
            <person name="Casjens S.R."/>
            <person name="Qiu W.G."/>
            <person name="Dunn J.J."/>
            <person name="Mongodin E.F."/>
            <person name="Luft B.J."/>
        </authorList>
    </citation>
    <scope>NUCLEOTIDE SEQUENCE [LARGE SCALE GENOMIC DNA]</scope>
    <source>
        <strain evidence="2 3">ZS7</strain>
        <plasmid evidence="2 3">ZS7_lp25</plasmid>
    </source>
</reference>
<name>A0A0H3BZI5_BORBZ</name>
<dbReference type="HOGENOM" id="CLU_037612_6_3_12"/>
<dbReference type="PANTHER" id="PTHR13696">
    <property type="entry name" value="P-LOOP CONTAINING NUCLEOSIDE TRIPHOSPHATE HYDROLASE"/>
    <property type="match status" value="1"/>
</dbReference>
<feature type="domain" description="AAA" evidence="1">
    <location>
        <begin position="6"/>
        <end position="173"/>
    </location>
</feature>
<dbReference type="InterPro" id="IPR050678">
    <property type="entry name" value="DNA_Partitioning_ATPase"/>
</dbReference>
<dbReference type="RefSeq" id="WP_010258956.1">
    <property type="nucleotide sequence ID" value="NC_011783.1"/>
</dbReference>
<dbReference type="CDD" id="cd02042">
    <property type="entry name" value="ParAB_family"/>
    <property type="match status" value="1"/>
</dbReference>